<feature type="domain" description="Large ribosomal subunit protein uL2 C-terminal" evidence="7">
    <location>
        <begin position="194"/>
        <end position="324"/>
    </location>
</feature>
<dbReference type="FunFam" id="2.30.30.30:FF:000001">
    <property type="entry name" value="50S ribosomal protein L2"/>
    <property type="match status" value="1"/>
</dbReference>
<keyword evidence="2" id="KW-0689">Ribosomal protein</keyword>
<dbReference type="EMBL" id="HBGH01000144">
    <property type="protein sequence ID" value="CAD9220234.1"/>
    <property type="molecule type" value="Transcribed_RNA"/>
</dbReference>
<dbReference type="InterPro" id="IPR014726">
    <property type="entry name" value="Ribosomal_uL2_dom3"/>
</dbReference>
<evidence type="ECO:0000259" key="7">
    <source>
        <dbReference type="SMART" id="SM01382"/>
    </source>
</evidence>
<evidence type="ECO:0000256" key="3">
    <source>
        <dbReference type="ARBA" id="ARBA00023274"/>
    </source>
</evidence>
<name>A0A7S1T562_9RHOD</name>
<dbReference type="InterPro" id="IPR008991">
    <property type="entry name" value="Translation_prot_SH3-like_sf"/>
</dbReference>
<proteinExistence type="inferred from homology"/>
<dbReference type="InterPro" id="IPR022666">
    <property type="entry name" value="Ribosomal_uL2_RNA-bd_dom"/>
</dbReference>
<dbReference type="GO" id="GO:0005762">
    <property type="term" value="C:mitochondrial large ribosomal subunit"/>
    <property type="evidence" value="ECO:0007669"/>
    <property type="project" value="TreeGrafter"/>
</dbReference>
<evidence type="ECO:0000256" key="2">
    <source>
        <dbReference type="ARBA" id="ARBA00022980"/>
    </source>
</evidence>
<organism evidence="9">
    <name type="scientific">Compsopogon caeruleus</name>
    <dbReference type="NCBI Taxonomy" id="31354"/>
    <lineage>
        <taxon>Eukaryota</taxon>
        <taxon>Rhodophyta</taxon>
        <taxon>Compsopogonophyceae</taxon>
        <taxon>Compsopogonales</taxon>
        <taxon>Compsopogonaceae</taxon>
        <taxon>Compsopogon</taxon>
    </lineage>
</organism>
<dbReference type="SUPFAM" id="SSF50249">
    <property type="entry name" value="Nucleic acid-binding proteins"/>
    <property type="match status" value="1"/>
</dbReference>
<evidence type="ECO:0000256" key="5">
    <source>
        <dbReference type="ARBA" id="ARBA00069872"/>
    </source>
</evidence>
<dbReference type="GO" id="GO:0016740">
    <property type="term" value="F:transferase activity"/>
    <property type="evidence" value="ECO:0007669"/>
    <property type="project" value="InterPro"/>
</dbReference>
<dbReference type="InterPro" id="IPR022671">
    <property type="entry name" value="Ribosomal_uL2_CS"/>
</dbReference>
<dbReference type="Gene3D" id="2.40.50.140">
    <property type="entry name" value="Nucleic acid-binding proteins"/>
    <property type="match status" value="1"/>
</dbReference>
<gene>
    <name evidence="9" type="ORF">CCAE0312_LOCUS63</name>
</gene>
<dbReference type="HAMAP" id="MF_01320_B">
    <property type="entry name" value="Ribosomal_uL2_B"/>
    <property type="match status" value="1"/>
</dbReference>
<keyword evidence="3" id="KW-0687">Ribonucleoprotein</keyword>
<dbReference type="InterPro" id="IPR005880">
    <property type="entry name" value="Ribosomal_uL2_bac/org-type"/>
</dbReference>
<evidence type="ECO:0000256" key="6">
    <source>
        <dbReference type="SAM" id="MobiDB-lite"/>
    </source>
</evidence>
<protein>
    <recommendedName>
        <fullName evidence="5">Large ribosomal subunit protein uL2m</fullName>
    </recommendedName>
    <alternativeName>
        <fullName evidence="4">50S ribosomal protein L2, chloroplastic</fullName>
    </alternativeName>
</protein>
<feature type="region of interest" description="Disordered" evidence="6">
    <location>
        <begin position="294"/>
        <end position="323"/>
    </location>
</feature>
<dbReference type="Gene3D" id="2.30.30.30">
    <property type="match status" value="1"/>
</dbReference>
<dbReference type="InterPro" id="IPR012340">
    <property type="entry name" value="NA-bd_OB-fold"/>
</dbReference>
<dbReference type="GO" id="GO:0003735">
    <property type="term" value="F:structural constituent of ribosome"/>
    <property type="evidence" value="ECO:0007669"/>
    <property type="project" value="InterPro"/>
</dbReference>
<dbReference type="PROSITE" id="PS00467">
    <property type="entry name" value="RIBOSOMAL_L2"/>
    <property type="match status" value="1"/>
</dbReference>
<dbReference type="FunFam" id="4.10.950.10:FF:000001">
    <property type="entry name" value="50S ribosomal protein L2"/>
    <property type="match status" value="1"/>
</dbReference>
<dbReference type="PANTHER" id="PTHR13691:SF5">
    <property type="entry name" value="LARGE RIBOSOMAL SUBUNIT PROTEIN UL2M"/>
    <property type="match status" value="1"/>
</dbReference>
<evidence type="ECO:0000259" key="8">
    <source>
        <dbReference type="SMART" id="SM01383"/>
    </source>
</evidence>
<evidence type="ECO:0000313" key="9">
    <source>
        <dbReference type="EMBL" id="CAD9220234.1"/>
    </source>
</evidence>
<feature type="domain" description="Large ribosomal subunit protein uL2 RNA-binding" evidence="8">
    <location>
        <begin position="96"/>
        <end position="186"/>
    </location>
</feature>
<dbReference type="PANTHER" id="PTHR13691">
    <property type="entry name" value="RIBOSOMAL PROTEIN L2"/>
    <property type="match status" value="1"/>
</dbReference>
<dbReference type="AlphaFoldDB" id="A0A7S1T562"/>
<dbReference type="Gene3D" id="4.10.950.10">
    <property type="entry name" value="Ribosomal protein L2, domain 3"/>
    <property type="match status" value="1"/>
</dbReference>
<comment type="similarity">
    <text evidence="1">Belongs to the universal ribosomal protein uL2 family.</text>
</comment>
<evidence type="ECO:0000256" key="4">
    <source>
        <dbReference type="ARBA" id="ARBA00035445"/>
    </source>
</evidence>
<dbReference type="Pfam" id="PF00181">
    <property type="entry name" value="Ribosomal_L2_N"/>
    <property type="match status" value="1"/>
</dbReference>
<dbReference type="GO" id="GO:0003723">
    <property type="term" value="F:RNA binding"/>
    <property type="evidence" value="ECO:0007669"/>
    <property type="project" value="InterPro"/>
</dbReference>
<dbReference type="SUPFAM" id="SSF50104">
    <property type="entry name" value="Translation proteins SH3-like domain"/>
    <property type="match status" value="1"/>
</dbReference>
<dbReference type="SMART" id="SM01383">
    <property type="entry name" value="Ribosomal_L2"/>
    <property type="match status" value="1"/>
</dbReference>
<dbReference type="NCBIfam" id="TIGR01171">
    <property type="entry name" value="rplB_bact"/>
    <property type="match status" value="1"/>
</dbReference>
<dbReference type="InterPro" id="IPR002171">
    <property type="entry name" value="Ribosomal_uL2"/>
</dbReference>
<dbReference type="Pfam" id="PF03947">
    <property type="entry name" value="Ribosomal_L2_C"/>
    <property type="match status" value="1"/>
</dbReference>
<reference evidence="9" key="1">
    <citation type="submission" date="2021-01" db="EMBL/GenBank/DDBJ databases">
        <authorList>
            <person name="Corre E."/>
            <person name="Pelletier E."/>
            <person name="Niang G."/>
            <person name="Scheremetjew M."/>
            <person name="Finn R."/>
            <person name="Kale V."/>
            <person name="Holt S."/>
            <person name="Cochrane G."/>
            <person name="Meng A."/>
            <person name="Brown T."/>
            <person name="Cohen L."/>
        </authorList>
    </citation>
    <scope>NUCLEOTIDE SEQUENCE</scope>
    <source>
        <strain evidence="9">SAG 36.94</strain>
    </source>
</reference>
<dbReference type="SMART" id="SM01382">
    <property type="entry name" value="Ribosomal_L2_C"/>
    <property type="match status" value="1"/>
</dbReference>
<accession>A0A7S1T562</accession>
<dbReference type="InterPro" id="IPR022669">
    <property type="entry name" value="Ribosomal_uL2_C"/>
</dbReference>
<evidence type="ECO:0000256" key="1">
    <source>
        <dbReference type="ARBA" id="ARBA00005636"/>
    </source>
</evidence>
<dbReference type="GO" id="GO:0032543">
    <property type="term" value="P:mitochondrial translation"/>
    <property type="evidence" value="ECO:0007669"/>
    <property type="project" value="TreeGrafter"/>
</dbReference>
<sequence>MMVSWWGLMCRGNGLQLVRRGLSMGPSALALSLEEELRKSIISQSLRSAGDPTRPGIIQRRPTTPSNRHTALIDRSLLFKGRPVPFLTTGLVKSGGRNSRGVITVRHRGGGHKRLYRFIDFKRGQHLDREGRVKRIEYDPNRSGFIALIQHDPLVGDDGRMLDKKMDRYSYILCPQGINIGSRVVASREVAVDVKPGNAMTLRNMPIGTVVHNIEMSPGRGGQLCRSAGTSAQLLEKNEERKLALLRLTSKEIRYVSWNCLATVGSVSNPEHKNESLGKAGRNRWKGRRPHVRGVAMNPVDHPHGGGEGKSSGGRPSCSPWGQLAKGFRTVRRNKCSPLIVRRRYE</sequence>
<dbReference type="InterPro" id="IPR014722">
    <property type="entry name" value="Rib_uL2_dom2"/>
</dbReference>